<evidence type="ECO:0000259" key="15">
    <source>
        <dbReference type="PROSITE" id="PS50262"/>
    </source>
</evidence>
<keyword evidence="17" id="KW-1185">Reference proteome</keyword>
<evidence type="ECO:0000256" key="3">
    <source>
        <dbReference type="ARBA" id="ARBA00022475"/>
    </source>
</evidence>
<dbReference type="PROSITE" id="PS00237">
    <property type="entry name" value="G_PROTEIN_RECEP_F1_1"/>
    <property type="match status" value="1"/>
</dbReference>
<evidence type="ECO:0000256" key="6">
    <source>
        <dbReference type="ARBA" id="ARBA00022989"/>
    </source>
</evidence>
<keyword evidence="11" id="KW-0325">Glycoprotein</keyword>
<dbReference type="GO" id="GO:0016493">
    <property type="term" value="F:C-C chemokine receptor activity"/>
    <property type="evidence" value="ECO:0007669"/>
    <property type="project" value="TreeGrafter"/>
</dbReference>
<accession>A0A8T2JJQ6</accession>
<evidence type="ECO:0000256" key="14">
    <source>
        <dbReference type="SAM" id="Phobius"/>
    </source>
</evidence>
<evidence type="ECO:0000256" key="12">
    <source>
        <dbReference type="ARBA" id="ARBA00023224"/>
    </source>
</evidence>
<keyword evidence="10 13" id="KW-0675">Receptor</keyword>
<dbReference type="SUPFAM" id="SSF81321">
    <property type="entry name" value="Family A G protein-coupled receptor-like"/>
    <property type="match status" value="1"/>
</dbReference>
<dbReference type="Gene3D" id="1.20.1070.10">
    <property type="entry name" value="Rhodopsin 7-helix transmembrane proteins"/>
    <property type="match status" value="1"/>
</dbReference>
<keyword evidence="4 13" id="KW-0812">Transmembrane</keyword>
<comment type="similarity">
    <text evidence="13">Belongs to the G-protein coupled receptor 1 family.</text>
</comment>
<dbReference type="Proteomes" id="UP000812440">
    <property type="component" value="Chromosome 5"/>
</dbReference>
<dbReference type="GO" id="GO:0019722">
    <property type="term" value="P:calcium-mediated signaling"/>
    <property type="evidence" value="ECO:0007669"/>
    <property type="project" value="TreeGrafter"/>
</dbReference>
<dbReference type="GO" id="GO:0019957">
    <property type="term" value="F:C-C chemokine binding"/>
    <property type="evidence" value="ECO:0007669"/>
    <property type="project" value="TreeGrafter"/>
</dbReference>
<dbReference type="GO" id="GO:0060326">
    <property type="term" value="P:cell chemotaxis"/>
    <property type="evidence" value="ECO:0007669"/>
    <property type="project" value="TreeGrafter"/>
</dbReference>
<comment type="caution">
    <text evidence="16">The sequence shown here is derived from an EMBL/GenBank/DDBJ whole genome shotgun (WGS) entry which is preliminary data.</text>
</comment>
<feature type="transmembrane region" description="Helical" evidence="14">
    <location>
        <begin position="71"/>
        <end position="92"/>
    </location>
</feature>
<feature type="transmembrane region" description="Helical" evidence="14">
    <location>
        <begin position="154"/>
        <end position="173"/>
    </location>
</feature>
<comment type="subcellular location">
    <subcellularLocation>
        <location evidence="2">Cell membrane</location>
        <topology evidence="2">Multi-pass membrane protein</topology>
    </subcellularLocation>
    <subcellularLocation>
        <location evidence="1">Early endosome</location>
    </subcellularLocation>
</comment>
<reference evidence="16" key="1">
    <citation type="thesis" date="2020" institute="ProQuest LLC" country="789 East Eisenhower Parkway, Ann Arbor, MI, USA">
        <title>Comparative Genomics and Chromosome Evolution.</title>
        <authorList>
            <person name="Mudd A.B."/>
        </authorList>
    </citation>
    <scope>NUCLEOTIDE SEQUENCE</scope>
    <source>
        <strain evidence="16">Female2</strain>
        <tissue evidence="16">Blood</tissue>
    </source>
</reference>
<dbReference type="InterPro" id="IPR017452">
    <property type="entry name" value="GPCR_Rhodpsn_7TM"/>
</dbReference>
<dbReference type="GO" id="GO:0006955">
    <property type="term" value="P:immune response"/>
    <property type="evidence" value="ECO:0007669"/>
    <property type="project" value="TreeGrafter"/>
</dbReference>
<evidence type="ECO:0000256" key="11">
    <source>
        <dbReference type="ARBA" id="ARBA00023180"/>
    </source>
</evidence>
<keyword evidence="12 13" id="KW-0807">Transducer</keyword>
<keyword evidence="5" id="KW-0967">Endosome</keyword>
<dbReference type="PRINTS" id="PR00657">
    <property type="entry name" value="CCCHEMOKINER"/>
</dbReference>
<evidence type="ECO:0000256" key="7">
    <source>
        <dbReference type="ARBA" id="ARBA00023040"/>
    </source>
</evidence>
<dbReference type="PRINTS" id="PR00237">
    <property type="entry name" value="GPCRRHODOPSN"/>
</dbReference>
<evidence type="ECO:0000313" key="16">
    <source>
        <dbReference type="EMBL" id="KAG8444532.1"/>
    </source>
</evidence>
<evidence type="ECO:0000256" key="8">
    <source>
        <dbReference type="ARBA" id="ARBA00023136"/>
    </source>
</evidence>
<dbReference type="AlphaFoldDB" id="A0A8T2JJQ6"/>
<keyword evidence="3" id="KW-1003">Cell membrane</keyword>
<feature type="transmembrane region" description="Helical" evidence="14">
    <location>
        <begin position="241"/>
        <end position="260"/>
    </location>
</feature>
<name>A0A8T2JJQ6_9PIPI</name>
<evidence type="ECO:0000256" key="5">
    <source>
        <dbReference type="ARBA" id="ARBA00022753"/>
    </source>
</evidence>
<feature type="transmembrane region" description="Helical" evidence="14">
    <location>
        <begin position="207"/>
        <end position="229"/>
    </location>
</feature>
<dbReference type="GO" id="GO:0005769">
    <property type="term" value="C:early endosome"/>
    <property type="evidence" value="ECO:0007669"/>
    <property type="project" value="UniProtKB-SubCell"/>
</dbReference>
<feature type="transmembrane region" description="Helical" evidence="14">
    <location>
        <begin position="280"/>
        <end position="303"/>
    </location>
</feature>
<dbReference type="Pfam" id="PF00001">
    <property type="entry name" value="7tm_1"/>
    <property type="match status" value="1"/>
</dbReference>
<dbReference type="GO" id="GO:0007204">
    <property type="term" value="P:positive regulation of cytosolic calcium ion concentration"/>
    <property type="evidence" value="ECO:0007669"/>
    <property type="project" value="TreeGrafter"/>
</dbReference>
<evidence type="ECO:0000256" key="9">
    <source>
        <dbReference type="ARBA" id="ARBA00023157"/>
    </source>
</evidence>
<keyword evidence="6 14" id="KW-1133">Transmembrane helix</keyword>
<evidence type="ECO:0000256" key="10">
    <source>
        <dbReference type="ARBA" id="ARBA00023170"/>
    </source>
</evidence>
<dbReference type="InterPro" id="IPR001277">
    <property type="entry name" value="CXCR4/ACKR2"/>
</dbReference>
<dbReference type="PANTHER" id="PTHR10489">
    <property type="entry name" value="CELL ADHESION MOLECULE"/>
    <property type="match status" value="1"/>
</dbReference>
<evidence type="ECO:0000256" key="1">
    <source>
        <dbReference type="ARBA" id="ARBA00004412"/>
    </source>
</evidence>
<sequence length="358" mass="41509">MQYFSNVTTEEYDKYYEDKYAEPCNMEKVRQFYRNFAPVIFSLIFAVGLIGNLLVVITLSCYKRKKSMTDVYLLNMAIADILFVFTLPFWAVNYHKGNWIFKDFMCKIISSIYAINFSCSMLLLACIGIDRYVAIVLVTRSFVFRTTTMAHKGVICLFVWVLSACLSSITYAFSECYKHHDQFVCEPRYPEGKTALQWKLAVKIVQISFQFFIPFFVMLFCYFFIVKTLLQAQNSQRHKAIHVIIAVVAMFLVCQVPYNILLLKNALQLNGSCASVKMQYAVFISKTLAFFHCCLNPLIYAFIGVKFRNYFLKIMQDLWCIGKLYMIGNRSSRESSAMYNSQRTSEVYVTKSGSSFTI</sequence>
<feature type="transmembrane region" description="Helical" evidence="14">
    <location>
        <begin position="36"/>
        <end position="59"/>
    </location>
</feature>
<proteinExistence type="inferred from homology"/>
<organism evidence="16 17">
    <name type="scientific">Hymenochirus boettgeri</name>
    <name type="common">Congo dwarf clawed frog</name>
    <dbReference type="NCBI Taxonomy" id="247094"/>
    <lineage>
        <taxon>Eukaryota</taxon>
        <taxon>Metazoa</taxon>
        <taxon>Chordata</taxon>
        <taxon>Craniata</taxon>
        <taxon>Vertebrata</taxon>
        <taxon>Euteleostomi</taxon>
        <taxon>Amphibia</taxon>
        <taxon>Batrachia</taxon>
        <taxon>Anura</taxon>
        <taxon>Pipoidea</taxon>
        <taxon>Pipidae</taxon>
        <taxon>Pipinae</taxon>
        <taxon>Hymenochirus</taxon>
    </lineage>
</organism>
<dbReference type="PROSITE" id="PS50262">
    <property type="entry name" value="G_PROTEIN_RECEP_F1_2"/>
    <property type="match status" value="1"/>
</dbReference>
<evidence type="ECO:0000256" key="13">
    <source>
        <dbReference type="RuleBase" id="RU000688"/>
    </source>
</evidence>
<feature type="domain" description="G-protein coupled receptors family 1 profile" evidence="15">
    <location>
        <begin position="51"/>
        <end position="300"/>
    </location>
</feature>
<evidence type="ECO:0000313" key="17">
    <source>
        <dbReference type="Proteomes" id="UP000812440"/>
    </source>
</evidence>
<dbReference type="PANTHER" id="PTHR10489:SF611">
    <property type="entry name" value="C-C CHEMOKINE RECEPTOR TYPE 6"/>
    <property type="match status" value="1"/>
</dbReference>
<keyword evidence="8 14" id="KW-0472">Membrane</keyword>
<dbReference type="PRINTS" id="PR00645">
    <property type="entry name" value="CXCCHMKINER4"/>
</dbReference>
<dbReference type="InterPro" id="IPR000276">
    <property type="entry name" value="GPCR_Rhodpsn"/>
</dbReference>
<feature type="transmembrane region" description="Helical" evidence="14">
    <location>
        <begin position="112"/>
        <end position="133"/>
    </location>
</feature>
<keyword evidence="7 13" id="KW-0297">G-protein coupled receptor</keyword>
<dbReference type="InterPro" id="IPR000355">
    <property type="entry name" value="Chemokine_rcpt"/>
</dbReference>
<protein>
    <recommendedName>
        <fullName evidence="15">G-protein coupled receptors family 1 profile domain-containing protein</fullName>
    </recommendedName>
</protein>
<dbReference type="FunFam" id="1.20.1070.10:FF:000035">
    <property type="entry name" value="C-C chemokine receptor type 6"/>
    <property type="match status" value="1"/>
</dbReference>
<dbReference type="EMBL" id="JAACNH010000004">
    <property type="protein sequence ID" value="KAG8444532.1"/>
    <property type="molecule type" value="Genomic_DNA"/>
</dbReference>
<evidence type="ECO:0000256" key="2">
    <source>
        <dbReference type="ARBA" id="ARBA00004651"/>
    </source>
</evidence>
<dbReference type="OrthoDB" id="5970631at2759"/>
<keyword evidence="9" id="KW-1015">Disulfide bond</keyword>
<dbReference type="GO" id="GO:0009897">
    <property type="term" value="C:external side of plasma membrane"/>
    <property type="evidence" value="ECO:0007669"/>
    <property type="project" value="TreeGrafter"/>
</dbReference>
<gene>
    <name evidence="16" type="ORF">GDO86_009625</name>
</gene>
<dbReference type="InterPro" id="IPR050119">
    <property type="entry name" value="CCR1-9-like"/>
</dbReference>
<evidence type="ECO:0000256" key="4">
    <source>
        <dbReference type="ARBA" id="ARBA00022692"/>
    </source>
</evidence>